<accession>A0ABW1TDI8</accession>
<feature type="domain" description="HTH lysR-type" evidence="5">
    <location>
        <begin position="1"/>
        <end position="58"/>
    </location>
</feature>
<dbReference type="InterPro" id="IPR000847">
    <property type="entry name" value="LysR_HTH_N"/>
</dbReference>
<protein>
    <submittedName>
        <fullName evidence="6">LysR family transcriptional regulator</fullName>
    </submittedName>
</protein>
<name>A0ABW1TDI8_9LACO</name>
<proteinExistence type="inferred from homology"/>
<organism evidence="6 7">
    <name type="scientific">Levilactobacillus fujinensis</name>
    <dbReference type="NCBI Taxonomy" id="2486024"/>
    <lineage>
        <taxon>Bacteria</taxon>
        <taxon>Bacillati</taxon>
        <taxon>Bacillota</taxon>
        <taxon>Bacilli</taxon>
        <taxon>Lactobacillales</taxon>
        <taxon>Lactobacillaceae</taxon>
        <taxon>Levilactobacillus</taxon>
    </lineage>
</organism>
<evidence type="ECO:0000256" key="1">
    <source>
        <dbReference type="ARBA" id="ARBA00009437"/>
    </source>
</evidence>
<reference evidence="7" key="1">
    <citation type="journal article" date="2019" name="Int. J. Syst. Evol. Microbiol.">
        <title>The Global Catalogue of Microorganisms (GCM) 10K type strain sequencing project: providing services to taxonomists for standard genome sequencing and annotation.</title>
        <authorList>
            <consortium name="The Broad Institute Genomics Platform"/>
            <consortium name="The Broad Institute Genome Sequencing Center for Infectious Disease"/>
            <person name="Wu L."/>
            <person name="Ma J."/>
        </authorList>
    </citation>
    <scope>NUCLEOTIDE SEQUENCE [LARGE SCALE GENOMIC DNA]</scope>
    <source>
        <strain evidence="7">CCM 8908</strain>
    </source>
</reference>
<dbReference type="Pfam" id="PF03466">
    <property type="entry name" value="LysR_substrate"/>
    <property type="match status" value="1"/>
</dbReference>
<dbReference type="RefSeq" id="WP_125687524.1">
    <property type="nucleotide sequence ID" value="NZ_JBHSSI010000017.1"/>
</dbReference>
<sequence length="287" mass="33156">MSTDLIETFLMIVRCQQLSIAANALFVTQSTVSSRLAKMEKLLGTRLFDREQGHQDLSLTSAGEKLVPLAEQWLYLSQKALQLKETINKTPINVSGVDAINNQILTSDFKRVAELYPEYQLSIKTFHTNEIYDRVRDGLDDIGLTFSKLYRKNTTSTLLRREPMYLITATRQQTVSQLKELRRQNEIYLPWSHEFEEWHSKVWDNSVAPRLTVNTGSMLGAFIEIENAWTIAPSSVITLIKKMNVGVQTVEVNEKIPELNIFQITRQNNSERYQSFLTVFEKRLFDK</sequence>
<comment type="similarity">
    <text evidence="1">Belongs to the LysR transcriptional regulatory family.</text>
</comment>
<dbReference type="SUPFAM" id="SSF46785">
    <property type="entry name" value="Winged helix' DNA-binding domain"/>
    <property type="match status" value="1"/>
</dbReference>
<dbReference type="PROSITE" id="PS50931">
    <property type="entry name" value="HTH_LYSR"/>
    <property type="match status" value="1"/>
</dbReference>
<dbReference type="Gene3D" id="1.10.10.10">
    <property type="entry name" value="Winged helix-like DNA-binding domain superfamily/Winged helix DNA-binding domain"/>
    <property type="match status" value="1"/>
</dbReference>
<dbReference type="PANTHER" id="PTHR30126">
    <property type="entry name" value="HTH-TYPE TRANSCRIPTIONAL REGULATOR"/>
    <property type="match status" value="1"/>
</dbReference>
<evidence type="ECO:0000256" key="3">
    <source>
        <dbReference type="ARBA" id="ARBA00023125"/>
    </source>
</evidence>
<dbReference type="Pfam" id="PF00126">
    <property type="entry name" value="HTH_1"/>
    <property type="match status" value="1"/>
</dbReference>
<dbReference type="PANTHER" id="PTHR30126:SF21">
    <property type="entry name" value="TRANSCRIPTIONAL REGULATOR-RELATED"/>
    <property type="match status" value="1"/>
</dbReference>
<dbReference type="SUPFAM" id="SSF53850">
    <property type="entry name" value="Periplasmic binding protein-like II"/>
    <property type="match status" value="1"/>
</dbReference>
<keyword evidence="4" id="KW-0804">Transcription</keyword>
<dbReference type="Proteomes" id="UP001596283">
    <property type="component" value="Unassembled WGS sequence"/>
</dbReference>
<dbReference type="EMBL" id="JBHSSI010000017">
    <property type="protein sequence ID" value="MFC6259715.1"/>
    <property type="molecule type" value="Genomic_DNA"/>
</dbReference>
<dbReference type="PRINTS" id="PR00039">
    <property type="entry name" value="HTHLYSR"/>
</dbReference>
<keyword evidence="7" id="KW-1185">Reference proteome</keyword>
<dbReference type="InterPro" id="IPR005119">
    <property type="entry name" value="LysR_subst-bd"/>
</dbReference>
<dbReference type="InterPro" id="IPR036390">
    <property type="entry name" value="WH_DNA-bd_sf"/>
</dbReference>
<keyword evidence="2" id="KW-0805">Transcription regulation</keyword>
<evidence type="ECO:0000313" key="7">
    <source>
        <dbReference type="Proteomes" id="UP001596283"/>
    </source>
</evidence>
<dbReference type="InterPro" id="IPR036388">
    <property type="entry name" value="WH-like_DNA-bd_sf"/>
</dbReference>
<gene>
    <name evidence="6" type="ORF">ACFP1C_02015</name>
</gene>
<comment type="caution">
    <text evidence="6">The sequence shown here is derived from an EMBL/GenBank/DDBJ whole genome shotgun (WGS) entry which is preliminary data.</text>
</comment>
<keyword evidence="3" id="KW-0238">DNA-binding</keyword>
<evidence type="ECO:0000256" key="2">
    <source>
        <dbReference type="ARBA" id="ARBA00023015"/>
    </source>
</evidence>
<evidence type="ECO:0000256" key="4">
    <source>
        <dbReference type="ARBA" id="ARBA00023163"/>
    </source>
</evidence>
<evidence type="ECO:0000259" key="5">
    <source>
        <dbReference type="PROSITE" id="PS50931"/>
    </source>
</evidence>
<dbReference type="Gene3D" id="3.40.190.290">
    <property type="match status" value="1"/>
</dbReference>
<evidence type="ECO:0000313" key="6">
    <source>
        <dbReference type="EMBL" id="MFC6259715.1"/>
    </source>
</evidence>